<dbReference type="PANTHER" id="PTHR42905">
    <property type="entry name" value="PHOSPHOENOLPYRUVATE CARBOXYLASE"/>
    <property type="match status" value="1"/>
</dbReference>
<keyword evidence="1" id="KW-0670">Pyruvate</keyword>
<dbReference type="GO" id="GO:0016829">
    <property type="term" value="F:lyase activity"/>
    <property type="evidence" value="ECO:0007669"/>
    <property type="project" value="UniProtKB-KW"/>
</dbReference>
<dbReference type="RefSeq" id="WP_101460400.1">
    <property type="nucleotide sequence ID" value="NZ_CP025408.1"/>
</dbReference>
<dbReference type="CDD" id="cd00377">
    <property type="entry name" value="ICL_PEPM"/>
    <property type="match status" value="1"/>
</dbReference>
<keyword evidence="2" id="KW-1185">Reference proteome</keyword>
<dbReference type="KEGG" id="paro:CUV01_10335"/>
<dbReference type="AlphaFoldDB" id="A0A2K9EFM1"/>
<dbReference type="SUPFAM" id="SSF51621">
    <property type="entry name" value="Phosphoenolpyruvate/pyruvate domain"/>
    <property type="match status" value="1"/>
</dbReference>
<organism evidence="1 2">
    <name type="scientific">Paracoccus tegillarcae</name>
    <dbReference type="NCBI Taxonomy" id="1529068"/>
    <lineage>
        <taxon>Bacteria</taxon>
        <taxon>Pseudomonadati</taxon>
        <taxon>Pseudomonadota</taxon>
        <taxon>Alphaproteobacteria</taxon>
        <taxon>Rhodobacterales</taxon>
        <taxon>Paracoccaceae</taxon>
        <taxon>Paracoccus</taxon>
    </lineage>
</organism>
<reference evidence="1 2" key="1">
    <citation type="submission" date="2017-12" db="EMBL/GenBank/DDBJ databases">
        <authorList>
            <person name="Hurst M.R.H."/>
        </authorList>
    </citation>
    <scope>NUCLEOTIDE SEQUENCE [LARGE SCALE GENOMIC DNA]</scope>
    <source>
        <strain evidence="1 2">BM15</strain>
    </source>
</reference>
<proteinExistence type="predicted"/>
<sequence>MSFSSLHQSGNPLILFNIWDAGSARAVAGAGAVALATGSASVAGALGYDDGQQMPFDQLLSVVERIRAVSDLPLSVDFEAGFADSPEGVAANAKRLAALGVAGINLEDGIPPENGIRSAPEHAALVTAVRQATDLFINARTDLFLQNPADAHEGLLAEALDRAGIYAAAGADGFFAPGLSDPALIKALCRDCTLPVNIMHLPAGPDIATLAGLGVARISYGPFPWRDAMAGVASAYSDLVPNGA</sequence>
<name>A0A2K9EFM1_9RHOB</name>
<dbReference type="Gene3D" id="3.20.20.60">
    <property type="entry name" value="Phosphoenolpyruvate-binding domains"/>
    <property type="match status" value="1"/>
</dbReference>
<dbReference type="InterPro" id="IPR040442">
    <property type="entry name" value="Pyrv_kinase-like_dom_sf"/>
</dbReference>
<accession>A0A2K9EFM1</accession>
<dbReference type="InterPro" id="IPR039556">
    <property type="entry name" value="ICL/PEPM"/>
</dbReference>
<dbReference type="InterPro" id="IPR015813">
    <property type="entry name" value="Pyrv/PenolPyrv_kinase-like_dom"/>
</dbReference>
<gene>
    <name evidence="1" type="ORF">CUV01_10335</name>
</gene>
<dbReference type="EMBL" id="CP025408">
    <property type="protein sequence ID" value="AUH33733.1"/>
    <property type="molecule type" value="Genomic_DNA"/>
</dbReference>
<protein>
    <submittedName>
        <fullName evidence="1">Isocitrate lyase/phosphoenolpyruvate mutase family protein</fullName>
    </submittedName>
</protein>
<dbReference type="Proteomes" id="UP000233742">
    <property type="component" value="Chromosome"/>
</dbReference>
<evidence type="ECO:0000313" key="2">
    <source>
        <dbReference type="Proteomes" id="UP000233742"/>
    </source>
</evidence>
<evidence type="ECO:0000313" key="1">
    <source>
        <dbReference type="EMBL" id="AUH33733.1"/>
    </source>
</evidence>
<keyword evidence="1" id="KW-0456">Lyase</keyword>
<dbReference type="Pfam" id="PF13714">
    <property type="entry name" value="PEP_mutase"/>
    <property type="match status" value="1"/>
</dbReference>
<dbReference type="OrthoDB" id="9785398at2"/>
<dbReference type="PANTHER" id="PTHR42905:SF16">
    <property type="entry name" value="CARBOXYPHOSPHONOENOLPYRUVATE PHOSPHONOMUTASE-LIKE PROTEIN (AFU_ORTHOLOGUE AFUA_5G07230)"/>
    <property type="match status" value="1"/>
</dbReference>